<dbReference type="FunFam" id="2.30.42.10:FF:000155">
    <property type="entry name" value="membrane-associated guanylate kinase, WW and PDZ domain-containing protein 2 isoform X4"/>
    <property type="match status" value="1"/>
</dbReference>
<feature type="domain" description="PDZ" evidence="2">
    <location>
        <begin position="17"/>
        <end position="100"/>
    </location>
</feature>
<sequence length="186" mass="20411">MSKTLKKKNHWTNKVHETVLSKNAECELGFELKGGAENGQFPHLGEAKQVKVACQSGKLSQDELLLEVNDTPVAGLTIRDVFAVIKHSKDPVRLKCVKQDTRIRRGQAKGKLHTQSQPQRGELASIASKPVFPGRSRAWRTLCLSQELHGFRTKAGLGRVPVSLPCHQGFPSLGLGLAHQGLRISP</sequence>
<organism evidence="3 4">
    <name type="scientific">Synaphobranchus kaupii</name>
    <name type="common">Kaup's arrowtooth eel</name>
    <dbReference type="NCBI Taxonomy" id="118154"/>
    <lineage>
        <taxon>Eukaryota</taxon>
        <taxon>Metazoa</taxon>
        <taxon>Chordata</taxon>
        <taxon>Craniata</taxon>
        <taxon>Vertebrata</taxon>
        <taxon>Euteleostomi</taxon>
        <taxon>Actinopterygii</taxon>
        <taxon>Neopterygii</taxon>
        <taxon>Teleostei</taxon>
        <taxon>Anguilliformes</taxon>
        <taxon>Synaphobranchidae</taxon>
        <taxon>Synaphobranchus</taxon>
    </lineage>
</organism>
<evidence type="ECO:0000259" key="2">
    <source>
        <dbReference type="PROSITE" id="PS50106"/>
    </source>
</evidence>
<dbReference type="SMART" id="SM00228">
    <property type="entry name" value="PDZ"/>
    <property type="match status" value="1"/>
</dbReference>
<evidence type="ECO:0000313" key="4">
    <source>
        <dbReference type="Proteomes" id="UP001152622"/>
    </source>
</evidence>
<proteinExistence type="predicted"/>
<dbReference type="PROSITE" id="PS50106">
    <property type="entry name" value="PDZ"/>
    <property type="match status" value="1"/>
</dbReference>
<dbReference type="Pfam" id="PF00595">
    <property type="entry name" value="PDZ"/>
    <property type="match status" value="1"/>
</dbReference>
<dbReference type="GO" id="GO:0007165">
    <property type="term" value="P:signal transduction"/>
    <property type="evidence" value="ECO:0007669"/>
    <property type="project" value="TreeGrafter"/>
</dbReference>
<keyword evidence="4" id="KW-1185">Reference proteome</keyword>
<dbReference type="GO" id="GO:0046332">
    <property type="term" value="F:SMAD binding"/>
    <property type="evidence" value="ECO:0007669"/>
    <property type="project" value="TreeGrafter"/>
</dbReference>
<dbReference type="GO" id="GO:0031697">
    <property type="term" value="F:beta-1 adrenergic receptor binding"/>
    <property type="evidence" value="ECO:0007669"/>
    <property type="project" value="TreeGrafter"/>
</dbReference>
<dbReference type="OrthoDB" id="66881at2759"/>
<dbReference type="PANTHER" id="PTHR10316:SF27">
    <property type="entry name" value="MEMBRANE-ASSOCIATED GUANYLATE KINASE, WW AND PDZ DOMAIN-CONTAINING PROTEIN 2"/>
    <property type="match status" value="1"/>
</dbReference>
<dbReference type="AlphaFoldDB" id="A0A9Q1G2G3"/>
<dbReference type="Gene3D" id="2.30.42.10">
    <property type="match status" value="1"/>
</dbReference>
<feature type="region of interest" description="Disordered" evidence="1">
    <location>
        <begin position="105"/>
        <end position="127"/>
    </location>
</feature>
<dbReference type="SUPFAM" id="SSF50156">
    <property type="entry name" value="PDZ domain-like"/>
    <property type="match status" value="1"/>
</dbReference>
<evidence type="ECO:0000313" key="3">
    <source>
        <dbReference type="EMBL" id="KAJ8374209.1"/>
    </source>
</evidence>
<dbReference type="GO" id="GO:0030425">
    <property type="term" value="C:dendrite"/>
    <property type="evidence" value="ECO:0007669"/>
    <property type="project" value="TreeGrafter"/>
</dbReference>
<protein>
    <recommendedName>
        <fullName evidence="2">PDZ domain-containing protein</fullName>
    </recommendedName>
</protein>
<reference evidence="3" key="1">
    <citation type="journal article" date="2023" name="Science">
        <title>Genome structures resolve the early diversification of teleost fishes.</title>
        <authorList>
            <person name="Parey E."/>
            <person name="Louis A."/>
            <person name="Montfort J."/>
            <person name="Bouchez O."/>
            <person name="Roques C."/>
            <person name="Iampietro C."/>
            <person name="Lluch J."/>
            <person name="Castinel A."/>
            <person name="Donnadieu C."/>
            <person name="Desvignes T."/>
            <person name="Floi Bucao C."/>
            <person name="Jouanno E."/>
            <person name="Wen M."/>
            <person name="Mejri S."/>
            <person name="Dirks R."/>
            <person name="Jansen H."/>
            <person name="Henkel C."/>
            <person name="Chen W.J."/>
            <person name="Zahm M."/>
            <person name="Cabau C."/>
            <person name="Klopp C."/>
            <person name="Thompson A.W."/>
            <person name="Robinson-Rechavi M."/>
            <person name="Braasch I."/>
            <person name="Lecointre G."/>
            <person name="Bobe J."/>
            <person name="Postlethwait J.H."/>
            <person name="Berthelot C."/>
            <person name="Roest Crollius H."/>
            <person name="Guiguen Y."/>
        </authorList>
    </citation>
    <scope>NUCLEOTIDE SEQUENCE</scope>
    <source>
        <strain evidence="3">WJC10195</strain>
    </source>
</reference>
<gene>
    <name evidence="3" type="ORF">SKAU_G00047890</name>
</gene>
<dbReference type="GO" id="GO:0030159">
    <property type="term" value="F:signaling receptor complex adaptor activity"/>
    <property type="evidence" value="ECO:0007669"/>
    <property type="project" value="TreeGrafter"/>
</dbReference>
<name>A0A9Q1G2G3_SYNKA</name>
<dbReference type="CDD" id="cd06730">
    <property type="entry name" value="PDZ0_MAGI-1_3-like"/>
    <property type="match status" value="1"/>
</dbReference>
<dbReference type="InterPro" id="IPR036034">
    <property type="entry name" value="PDZ_sf"/>
</dbReference>
<dbReference type="GO" id="GO:0005886">
    <property type="term" value="C:plasma membrane"/>
    <property type="evidence" value="ECO:0007669"/>
    <property type="project" value="GOC"/>
</dbReference>
<dbReference type="EMBL" id="JAINUF010000002">
    <property type="protein sequence ID" value="KAJ8374209.1"/>
    <property type="molecule type" value="Genomic_DNA"/>
</dbReference>
<dbReference type="PANTHER" id="PTHR10316">
    <property type="entry name" value="MEMBRANE ASSOCIATED GUANYLATE KINASE-RELATED"/>
    <property type="match status" value="1"/>
</dbReference>
<dbReference type="GO" id="GO:0005737">
    <property type="term" value="C:cytoplasm"/>
    <property type="evidence" value="ECO:0007669"/>
    <property type="project" value="TreeGrafter"/>
</dbReference>
<comment type="caution">
    <text evidence="3">The sequence shown here is derived from an EMBL/GenBank/DDBJ whole genome shotgun (WGS) entry which is preliminary data.</text>
</comment>
<dbReference type="GO" id="GO:0070699">
    <property type="term" value="F:type II activin receptor binding"/>
    <property type="evidence" value="ECO:0007669"/>
    <property type="project" value="TreeGrafter"/>
</dbReference>
<dbReference type="Proteomes" id="UP001152622">
    <property type="component" value="Chromosome 2"/>
</dbReference>
<dbReference type="GO" id="GO:0005911">
    <property type="term" value="C:cell-cell junction"/>
    <property type="evidence" value="ECO:0007669"/>
    <property type="project" value="TreeGrafter"/>
</dbReference>
<dbReference type="GO" id="GO:0043113">
    <property type="term" value="P:receptor clustering"/>
    <property type="evidence" value="ECO:0007669"/>
    <property type="project" value="TreeGrafter"/>
</dbReference>
<evidence type="ECO:0000256" key="1">
    <source>
        <dbReference type="SAM" id="MobiDB-lite"/>
    </source>
</evidence>
<accession>A0A9Q1G2G3</accession>
<dbReference type="InterPro" id="IPR001478">
    <property type="entry name" value="PDZ"/>
</dbReference>